<dbReference type="Gene3D" id="3.40.630.30">
    <property type="match status" value="1"/>
</dbReference>
<dbReference type="GO" id="GO:0016747">
    <property type="term" value="F:acyltransferase activity, transferring groups other than amino-acyl groups"/>
    <property type="evidence" value="ECO:0007669"/>
    <property type="project" value="InterPro"/>
</dbReference>
<dbReference type="InterPro" id="IPR016181">
    <property type="entry name" value="Acyl_CoA_acyltransferase"/>
</dbReference>
<dbReference type="CDD" id="cd04301">
    <property type="entry name" value="NAT_SF"/>
    <property type="match status" value="1"/>
</dbReference>
<proteinExistence type="predicted"/>
<reference evidence="5" key="1">
    <citation type="submission" date="2024-08" db="EMBL/GenBank/DDBJ databases">
        <authorList>
            <person name="Yu S.T."/>
        </authorList>
    </citation>
    <scope>NUCLEOTIDE SEQUENCE</scope>
    <source>
        <strain evidence="5">R33</strain>
    </source>
</reference>
<protein>
    <submittedName>
        <fullName evidence="5">GNAT family N-acetyltransferase</fullName>
        <ecNumber evidence="5">2.3.1.-</ecNumber>
    </submittedName>
</protein>
<dbReference type="SUPFAM" id="SSF55729">
    <property type="entry name" value="Acyl-CoA N-acyltransferases (Nat)"/>
    <property type="match status" value="1"/>
</dbReference>
<evidence type="ECO:0000259" key="4">
    <source>
        <dbReference type="PROSITE" id="PS51186"/>
    </source>
</evidence>
<evidence type="ECO:0000256" key="1">
    <source>
        <dbReference type="ARBA" id="ARBA00022679"/>
    </source>
</evidence>
<sequence length="183" mass="19031">MTVPSPLDVRALDLAQDATATAVHRIGRAAYAVEAELIGFDGIPALRESLTQMREQPLHWLGAVAQDGSIAGFLAWQEQPDGSAGIDRLCVSPAWFRRGAASLLLRHVLSELLPDRTVTVTTGAANTPALTLYTRLGFTRGPDFSPAPGLTMAAFTADGSGPAGRSGRAGVRGAGSGAEPRAL</sequence>
<dbReference type="PANTHER" id="PTHR43877:SF1">
    <property type="entry name" value="ACETYLTRANSFERASE"/>
    <property type="match status" value="1"/>
</dbReference>
<dbReference type="InterPro" id="IPR050832">
    <property type="entry name" value="Bact_Acetyltransf"/>
</dbReference>
<evidence type="ECO:0000256" key="2">
    <source>
        <dbReference type="ARBA" id="ARBA00023315"/>
    </source>
</evidence>
<evidence type="ECO:0000313" key="5">
    <source>
        <dbReference type="EMBL" id="XDV67091.1"/>
    </source>
</evidence>
<dbReference type="RefSeq" id="WP_369779158.1">
    <property type="nucleotide sequence ID" value="NZ_CP165727.1"/>
</dbReference>
<dbReference type="PROSITE" id="PS51186">
    <property type="entry name" value="GNAT"/>
    <property type="match status" value="1"/>
</dbReference>
<feature type="compositionally biased region" description="Low complexity" evidence="3">
    <location>
        <begin position="159"/>
        <end position="169"/>
    </location>
</feature>
<evidence type="ECO:0000256" key="3">
    <source>
        <dbReference type="SAM" id="MobiDB-lite"/>
    </source>
</evidence>
<dbReference type="Pfam" id="PF00583">
    <property type="entry name" value="Acetyltransf_1"/>
    <property type="match status" value="1"/>
</dbReference>
<name>A0AB39YC26_9ACTN</name>
<keyword evidence="2 5" id="KW-0012">Acyltransferase</keyword>
<dbReference type="EMBL" id="CP165727">
    <property type="protein sequence ID" value="XDV67091.1"/>
    <property type="molecule type" value="Genomic_DNA"/>
</dbReference>
<feature type="domain" description="N-acetyltransferase" evidence="4">
    <location>
        <begin position="7"/>
        <end position="157"/>
    </location>
</feature>
<feature type="region of interest" description="Disordered" evidence="3">
    <location>
        <begin position="156"/>
        <end position="183"/>
    </location>
</feature>
<dbReference type="EC" id="2.3.1.-" evidence="5"/>
<accession>A0AB39YC26</accession>
<dbReference type="InterPro" id="IPR000182">
    <property type="entry name" value="GNAT_dom"/>
</dbReference>
<dbReference type="AlphaFoldDB" id="A0AB39YC26"/>
<keyword evidence="1 5" id="KW-0808">Transferase</keyword>
<dbReference type="PANTHER" id="PTHR43877">
    <property type="entry name" value="AMINOALKYLPHOSPHONATE N-ACETYLTRANSFERASE-RELATED-RELATED"/>
    <property type="match status" value="1"/>
</dbReference>
<gene>
    <name evidence="5" type="ORF">AB5J51_31315</name>
</gene>
<organism evidence="5">
    <name type="scientific">Streptomyces sp. R33</name>
    <dbReference type="NCBI Taxonomy" id="3238629"/>
    <lineage>
        <taxon>Bacteria</taxon>
        <taxon>Bacillati</taxon>
        <taxon>Actinomycetota</taxon>
        <taxon>Actinomycetes</taxon>
        <taxon>Kitasatosporales</taxon>
        <taxon>Streptomycetaceae</taxon>
        <taxon>Streptomyces</taxon>
    </lineage>
</organism>